<feature type="compositionally biased region" description="Polar residues" evidence="1">
    <location>
        <begin position="224"/>
        <end position="260"/>
    </location>
</feature>
<evidence type="ECO:0000313" key="3">
    <source>
        <dbReference type="Proteomes" id="UP000039865"/>
    </source>
</evidence>
<proteinExistence type="predicted"/>
<keyword evidence="3" id="KW-1185">Reference proteome</keyword>
<evidence type="ECO:0000256" key="1">
    <source>
        <dbReference type="SAM" id="MobiDB-lite"/>
    </source>
</evidence>
<feature type="region of interest" description="Disordered" evidence="1">
    <location>
        <begin position="1"/>
        <end position="33"/>
    </location>
</feature>
<gene>
    <name evidence="2" type="primary">Contig13187.g14069</name>
    <name evidence="2" type="ORF">STYLEM_5649</name>
</gene>
<dbReference type="InParanoid" id="A0A078A332"/>
<accession>A0A078A332</accession>
<dbReference type="AlphaFoldDB" id="A0A078A332"/>
<sequence>MSSPQQMLHREQPQPEQVPQVQEERKFCGGGGAPKVWGYSSSSSSSITCRNDPENPGQQICKKITRQNYFDPVTGKQQLRNSESEEYRQSAGGFGGSLFSSLSSGGGDSGNFHGRNFENEYRPSVIERFSTSSSKYSSSNTQTNITKVHFILHRINRVLLATAQMAKWEVLMEFDHNLGREDIFDELEREFLGKFAGAAYQSRMPFENHQQNSRFDVFDDPRSFAQSQQKNHTSNGQFPNQSGNQRHNNFNQNSMSQKQSNENLNNDFKINQTVNPLQGIKFSGKIYDV</sequence>
<feature type="region of interest" description="Disordered" evidence="1">
    <location>
        <begin position="222"/>
        <end position="260"/>
    </location>
</feature>
<evidence type="ECO:0000313" key="2">
    <source>
        <dbReference type="EMBL" id="CDW76688.1"/>
    </source>
</evidence>
<dbReference type="Proteomes" id="UP000039865">
    <property type="component" value="Unassembled WGS sequence"/>
</dbReference>
<dbReference type="EMBL" id="CCKQ01005452">
    <property type="protein sequence ID" value="CDW76688.1"/>
    <property type="molecule type" value="Genomic_DNA"/>
</dbReference>
<name>A0A078A332_STYLE</name>
<protein>
    <submittedName>
        <fullName evidence="2">Uncharacterized protein</fullName>
    </submittedName>
</protein>
<organism evidence="2 3">
    <name type="scientific">Stylonychia lemnae</name>
    <name type="common">Ciliate</name>
    <dbReference type="NCBI Taxonomy" id="5949"/>
    <lineage>
        <taxon>Eukaryota</taxon>
        <taxon>Sar</taxon>
        <taxon>Alveolata</taxon>
        <taxon>Ciliophora</taxon>
        <taxon>Intramacronucleata</taxon>
        <taxon>Spirotrichea</taxon>
        <taxon>Stichotrichia</taxon>
        <taxon>Sporadotrichida</taxon>
        <taxon>Oxytrichidae</taxon>
        <taxon>Stylonychinae</taxon>
        <taxon>Stylonychia</taxon>
    </lineage>
</organism>
<reference evidence="2 3" key="1">
    <citation type="submission" date="2014-06" db="EMBL/GenBank/DDBJ databases">
        <authorList>
            <person name="Swart Estienne"/>
        </authorList>
    </citation>
    <scope>NUCLEOTIDE SEQUENCE [LARGE SCALE GENOMIC DNA]</scope>
    <source>
        <strain evidence="2 3">130c</strain>
    </source>
</reference>